<dbReference type="AlphaFoldDB" id="A0A7C0Y7C2"/>
<evidence type="ECO:0000313" key="1">
    <source>
        <dbReference type="EMBL" id="HDD53614.1"/>
    </source>
</evidence>
<dbReference type="GO" id="GO:0006523">
    <property type="term" value="P:alanine biosynthetic process"/>
    <property type="evidence" value="ECO:0007669"/>
    <property type="project" value="InterPro"/>
</dbReference>
<comment type="caution">
    <text evidence="1">The sequence shown here is derived from an EMBL/GenBank/DDBJ whole genome shotgun (WGS) entry which is preliminary data.</text>
</comment>
<dbReference type="Proteomes" id="UP000885690">
    <property type="component" value="Unassembled WGS sequence"/>
</dbReference>
<dbReference type="InterPro" id="IPR003190">
    <property type="entry name" value="Asp_decarbox"/>
</dbReference>
<reference evidence="1" key="1">
    <citation type="journal article" date="2020" name="mSystems">
        <title>Genome- and Community-Level Interaction Insights into Carbon Utilization and Element Cycling Functions of Hydrothermarchaeota in Hydrothermal Sediment.</title>
        <authorList>
            <person name="Zhou Z."/>
            <person name="Liu Y."/>
            <person name="Xu W."/>
            <person name="Pan J."/>
            <person name="Luo Z.H."/>
            <person name="Li M."/>
        </authorList>
    </citation>
    <scope>NUCLEOTIDE SEQUENCE [LARGE SCALE GENOMIC DNA]</scope>
    <source>
        <strain evidence="1">HyVt-115</strain>
    </source>
</reference>
<dbReference type="Gene3D" id="2.40.40.20">
    <property type="match status" value="1"/>
</dbReference>
<gene>
    <name evidence="1" type="ORF">ENF32_06070</name>
</gene>
<dbReference type="GO" id="GO:0004068">
    <property type="term" value="F:aspartate 1-decarboxylase activity"/>
    <property type="evidence" value="ECO:0007669"/>
    <property type="project" value="InterPro"/>
</dbReference>
<name>A0A7C0Y7C2_9BACT</name>
<feature type="non-terminal residue" evidence="1">
    <location>
        <position position="1"/>
    </location>
</feature>
<sequence length="53" mass="5770">KVAVGDKVIIAAYAHATEEEAKNWQPTVVLVDDNNLIVEVRKEGEGPFTVYAA</sequence>
<dbReference type="SUPFAM" id="SSF50692">
    <property type="entry name" value="ADC-like"/>
    <property type="match status" value="1"/>
</dbReference>
<accession>A0A7C0Y7C2</accession>
<organism evidence="1">
    <name type="scientific">Thermosulfidibacter takaii</name>
    <dbReference type="NCBI Taxonomy" id="412593"/>
    <lineage>
        <taxon>Bacteria</taxon>
        <taxon>Pseudomonadati</taxon>
        <taxon>Thermosulfidibacterota</taxon>
        <taxon>Thermosulfidibacteria</taxon>
        <taxon>Thermosulfidibacterales</taxon>
        <taxon>Thermosulfidibacteraceae</taxon>
    </lineage>
</organism>
<protein>
    <recommendedName>
        <fullName evidence="2">Aspartate 1-decarboxylase</fullName>
    </recommendedName>
</protein>
<proteinExistence type="predicted"/>
<dbReference type="Pfam" id="PF02261">
    <property type="entry name" value="Asp_decarbox"/>
    <property type="match status" value="1"/>
</dbReference>
<dbReference type="InterPro" id="IPR009010">
    <property type="entry name" value="Asp_de-COase-like_dom_sf"/>
</dbReference>
<dbReference type="EMBL" id="DQWS01000229">
    <property type="protein sequence ID" value="HDD53614.1"/>
    <property type="molecule type" value="Genomic_DNA"/>
</dbReference>
<evidence type="ECO:0008006" key="2">
    <source>
        <dbReference type="Google" id="ProtNLM"/>
    </source>
</evidence>